<reference evidence="1" key="2">
    <citation type="submission" date="2020-09" db="EMBL/GenBank/DDBJ databases">
        <authorList>
            <person name="Sun Q."/>
            <person name="Zhou Y."/>
        </authorList>
    </citation>
    <scope>NUCLEOTIDE SEQUENCE</scope>
    <source>
        <strain evidence="1">CGMCC 1.12919</strain>
    </source>
</reference>
<evidence type="ECO:0000313" key="1">
    <source>
        <dbReference type="EMBL" id="GGC60412.1"/>
    </source>
</evidence>
<proteinExistence type="predicted"/>
<sequence length="127" mass="13852">MRMASIRTPDPAPVPRRALSSATDRDFYLVLLAHADGDFVPETALASATAERVAAAIFDGEHERIIGVVRCQPAAGTAAIADAEIAEIMSALSFMRLATPSDTARGWIEAYGFAFYEEDCYRANRRR</sequence>
<reference evidence="1" key="1">
    <citation type="journal article" date="2014" name="Int. J. Syst. Evol. Microbiol.">
        <title>Complete genome sequence of Corynebacterium casei LMG S-19264T (=DSM 44701T), isolated from a smear-ripened cheese.</title>
        <authorList>
            <consortium name="US DOE Joint Genome Institute (JGI-PGF)"/>
            <person name="Walter F."/>
            <person name="Albersmeier A."/>
            <person name="Kalinowski J."/>
            <person name="Ruckert C."/>
        </authorList>
    </citation>
    <scope>NUCLEOTIDE SEQUENCE</scope>
    <source>
        <strain evidence="1">CGMCC 1.12919</strain>
    </source>
</reference>
<name>A0A916U4K3_9HYPH</name>
<dbReference type="RefSeq" id="WP_188608898.1">
    <property type="nucleotide sequence ID" value="NZ_BMGG01000003.1"/>
</dbReference>
<protein>
    <submittedName>
        <fullName evidence="1">Uncharacterized protein</fullName>
    </submittedName>
</protein>
<dbReference type="EMBL" id="BMGG01000003">
    <property type="protein sequence ID" value="GGC60412.1"/>
    <property type="molecule type" value="Genomic_DNA"/>
</dbReference>
<organism evidence="1 2">
    <name type="scientific">Chelatococcus reniformis</name>
    <dbReference type="NCBI Taxonomy" id="1494448"/>
    <lineage>
        <taxon>Bacteria</taxon>
        <taxon>Pseudomonadati</taxon>
        <taxon>Pseudomonadota</taxon>
        <taxon>Alphaproteobacteria</taxon>
        <taxon>Hyphomicrobiales</taxon>
        <taxon>Chelatococcaceae</taxon>
        <taxon>Chelatococcus</taxon>
    </lineage>
</organism>
<keyword evidence="2" id="KW-1185">Reference proteome</keyword>
<gene>
    <name evidence="1" type="ORF">GCM10010994_18810</name>
</gene>
<comment type="caution">
    <text evidence="1">The sequence shown here is derived from an EMBL/GenBank/DDBJ whole genome shotgun (WGS) entry which is preliminary data.</text>
</comment>
<accession>A0A916U4K3</accession>
<dbReference type="AlphaFoldDB" id="A0A916U4K3"/>
<dbReference type="Proteomes" id="UP000637002">
    <property type="component" value="Unassembled WGS sequence"/>
</dbReference>
<evidence type="ECO:0000313" key="2">
    <source>
        <dbReference type="Proteomes" id="UP000637002"/>
    </source>
</evidence>